<organism evidence="1 2">
    <name type="scientific">Lipingzhangella rawalii</name>
    <dbReference type="NCBI Taxonomy" id="2055835"/>
    <lineage>
        <taxon>Bacteria</taxon>
        <taxon>Bacillati</taxon>
        <taxon>Actinomycetota</taxon>
        <taxon>Actinomycetes</taxon>
        <taxon>Streptosporangiales</taxon>
        <taxon>Nocardiopsidaceae</taxon>
        <taxon>Lipingzhangella</taxon>
    </lineage>
</organism>
<reference evidence="2" key="1">
    <citation type="submission" date="2023-07" db="EMBL/GenBank/DDBJ databases">
        <title>Novel species in the genus Lipingzhangella isolated from Sambhar Salt Lake.</title>
        <authorList>
            <person name="Jiya N."/>
            <person name="Kajale S."/>
            <person name="Sharma A."/>
        </authorList>
    </citation>
    <scope>NUCLEOTIDE SEQUENCE [LARGE SCALE GENOMIC DNA]</scope>
    <source>
        <strain evidence="2">LS1_29</strain>
    </source>
</reference>
<gene>
    <name evidence="1" type="ORF">RIF23_05235</name>
</gene>
<sequence>MSGAPCQACERATGDNATVCPACVQRLSQDLEQVYGVDTAPGLAAELDTAVAKQARMGRNRTERTARGTTPALPVDLGASEAAAVLRNTLSSWCQAVHQDRGGSLPKHRLSTMARWLRSHMAWLRRASYGGQATDEICAAVEQARRQVDLPEEQALAAVCTCGERVYAPRGQASAVCRACGESWSTEEQRAQLRGLAAEVLATAADLARITSRPERPVTAAMVRGWAHRGRLSARGSSGGAPLYRVGDALDLLDAKSSA</sequence>
<keyword evidence="2" id="KW-1185">Reference proteome</keyword>
<comment type="caution">
    <text evidence="1">The sequence shown here is derived from an EMBL/GenBank/DDBJ whole genome shotgun (WGS) entry which is preliminary data.</text>
</comment>
<evidence type="ECO:0000313" key="1">
    <source>
        <dbReference type="EMBL" id="MDS1269693.1"/>
    </source>
</evidence>
<proteinExistence type="predicted"/>
<name>A0ABU2H315_9ACTN</name>
<dbReference type="Proteomes" id="UP001250214">
    <property type="component" value="Unassembled WGS sequence"/>
</dbReference>
<evidence type="ECO:0008006" key="3">
    <source>
        <dbReference type="Google" id="ProtNLM"/>
    </source>
</evidence>
<protein>
    <recommendedName>
        <fullName evidence="3">Helix-turn-helix DNA binding domain protein</fullName>
    </recommendedName>
</protein>
<accession>A0ABU2H315</accession>
<evidence type="ECO:0000313" key="2">
    <source>
        <dbReference type="Proteomes" id="UP001250214"/>
    </source>
</evidence>
<dbReference type="RefSeq" id="WP_310911150.1">
    <property type="nucleotide sequence ID" value="NZ_JAVLVT010000001.1"/>
</dbReference>
<dbReference type="EMBL" id="JAVLVT010000001">
    <property type="protein sequence ID" value="MDS1269693.1"/>
    <property type="molecule type" value="Genomic_DNA"/>
</dbReference>